<dbReference type="InterPro" id="IPR036259">
    <property type="entry name" value="MFS_trans_sf"/>
</dbReference>
<dbReference type="PANTHER" id="PTHR23502">
    <property type="entry name" value="MAJOR FACILITATOR SUPERFAMILY"/>
    <property type="match status" value="1"/>
</dbReference>
<dbReference type="EMBL" id="UIGY01000096">
    <property type="protein sequence ID" value="SUZ10786.1"/>
    <property type="molecule type" value="Genomic_DNA"/>
</dbReference>
<dbReference type="OrthoDB" id="3365399at2759"/>
<dbReference type="GO" id="GO:0140115">
    <property type="term" value="P:export across plasma membrane"/>
    <property type="evidence" value="ECO:0007669"/>
    <property type="project" value="UniProtKB-ARBA"/>
</dbReference>
<dbReference type="PROSITE" id="PS50850">
    <property type="entry name" value="MFS"/>
    <property type="match status" value="1"/>
</dbReference>
<accession>A0A061HLS9</accession>
<evidence type="ECO:0000313" key="10">
    <source>
        <dbReference type="Proteomes" id="UP000053110"/>
    </source>
</evidence>
<evidence type="ECO:0000259" key="7">
    <source>
        <dbReference type="PROSITE" id="PS50850"/>
    </source>
</evidence>
<feature type="transmembrane region" description="Helical" evidence="6">
    <location>
        <begin position="377"/>
        <end position="399"/>
    </location>
</feature>
<dbReference type="InterPro" id="IPR020846">
    <property type="entry name" value="MFS_dom"/>
</dbReference>
<dbReference type="Gene3D" id="1.20.1250.20">
    <property type="entry name" value="MFS general substrate transporter like domains"/>
    <property type="match status" value="1"/>
</dbReference>
<protein>
    <submittedName>
        <fullName evidence="9">Bgt-1974</fullName>
    </submittedName>
    <submittedName>
        <fullName evidence="8">Polyamine transport protein</fullName>
    </submittedName>
</protein>
<dbReference type="Pfam" id="PF07690">
    <property type="entry name" value="MFS_1"/>
    <property type="match status" value="1"/>
</dbReference>
<proteinExistence type="predicted"/>
<dbReference type="SUPFAM" id="SSF103473">
    <property type="entry name" value="MFS general substrate transporter"/>
    <property type="match status" value="1"/>
</dbReference>
<feature type="region of interest" description="Disordered" evidence="5">
    <location>
        <begin position="1"/>
        <end position="34"/>
    </location>
</feature>
<feature type="transmembrane region" description="Helical" evidence="6">
    <location>
        <begin position="454"/>
        <end position="474"/>
    </location>
</feature>
<dbReference type="InterPro" id="IPR011701">
    <property type="entry name" value="MFS"/>
</dbReference>
<feature type="transmembrane region" description="Helical" evidence="6">
    <location>
        <begin position="209"/>
        <end position="228"/>
    </location>
</feature>
<feature type="transmembrane region" description="Helical" evidence="6">
    <location>
        <begin position="183"/>
        <end position="203"/>
    </location>
</feature>
<gene>
    <name evidence="8" type="ORF">BGT96224_1974</name>
    <name evidence="9" type="ORF">BGT96224V2_LOCUS3945</name>
</gene>
<feature type="transmembrane region" description="Helical" evidence="6">
    <location>
        <begin position="520"/>
        <end position="540"/>
    </location>
</feature>
<organism evidence="9">
    <name type="scientific">Blumeria graminis f. sp. tritici 96224</name>
    <dbReference type="NCBI Taxonomy" id="1268274"/>
    <lineage>
        <taxon>Eukaryota</taxon>
        <taxon>Fungi</taxon>
        <taxon>Dikarya</taxon>
        <taxon>Ascomycota</taxon>
        <taxon>Pezizomycotina</taxon>
        <taxon>Leotiomycetes</taxon>
        <taxon>Erysiphales</taxon>
        <taxon>Erysiphaceae</taxon>
        <taxon>Blumeria</taxon>
    </lineage>
</organism>
<feature type="compositionally biased region" description="Polar residues" evidence="5">
    <location>
        <begin position="13"/>
        <end position="25"/>
    </location>
</feature>
<dbReference type="HOGENOM" id="CLU_008455_11_6_1"/>
<feature type="transmembrane region" description="Helical" evidence="6">
    <location>
        <begin position="240"/>
        <end position="260"/>
    </location>
</feature>
<dbReference type="GO" id="GO:0022857">
    <property type="term" value="F:transmembrane transporter activity"/>
    <property type="evidence" value="ECO:0007669"/>
    <property type="project" value="InterPro"/>
</dbReference>
<feature type="transmembrane region" description="Helical" evidence="6">
    <location>
        <begin position="151"/>
        <end position="171"/>
    </location>
</feature>
<dbReference type="PANTHER" id="PTHR23502:SF12">
    <property type="entry name" value="MULTIDRUG TRANSPORTER, PUTATIVE (AFU_ORTHOLOGUE AFUA_1G06440)-RELATED"/>
    <property type="match status" value="1"/>
</dbReference>
<feature type="transmembrane region" description="Helical" evidence="6">
    <location>
        <begin position="111"/>
        <end position="131"/>
    </location>
</feature>
<dbReference type="GO" id="GO:0005886">
    <property type="term" value="C:plasma membrane"/>
    <property type="evidence" value="ECO:0007669"/>
    <property type="project" value="TreeGrafter"/>
</dbReference>
<comment type="subcellular location">
    <subcellularLocation>
        <location evidence="1">Membrane</location>
        <topology evidence="1">Multi-pass membrane protein</topology>
    </subcellularLocation>
</comment>
<evidence type="ECO:0000256" key="1">
    <source>
        <dbReference type="ARBA" id="ARBA00004141"/>
    </source>
</evidence>
<feature type="transmembrane region" description="Helical" evidence="6">
    <location>
        <begin position="346"/>
        <end position="371"/>
    </location>
</feature>
<dbReference type="AlphaFoldDB" id="A0A061HLS9"/>
<reference evidence="9" key="3">
    <citation type="submission" date="2018-07" db="EMBL/GenBank/DDBJ databases">
        <authorList>
            <person name="Quirk P.G."/>
            <person name="Krulwich T.A."/>
        </authorList>
    </citation>
    <scope>NUCLEOTIDE SEQUENCE</scope>
    <source>
        <strain evidence="9">96224</strain>
    </source>
</reference>
<keyword evidence="3 6" id="KW-1133">Transmembrane helix</keyword>
<feature type="transmembrane region" description="Helical" evidence="6">
    <location>
        <begin position="272"/>
        <end position="291"/>
    </location>
</feature>
<dbReference type="InterPro" id="IPR005829">
    <property type="entry name" value="Sugar_transporter_CS"/>
</dbReference>
<keyword evidence="4 6" id="KW-0472">Membrane</keyword>
<feature type="transmembrane region" description="Helical" evidence="6">
    <location>
        <begin position="420"/>
        <end position="442"/>
    </location>
</feature>
<dbReference type="FunFam" id="1.20.1250.20:FF:000011">
    <property type="entry name" value="MFS multidrug transporter, putative"/>
    <property type="match status" value="1"/>
</dbReference>
<evidence type="ECO:0000256" key="2">
    <source>
        <dbReference type="ARBA" id="ARBA00022692"/>
    </source>
</evidence>
<dbReference type="EMBL" id="KE375069">
    <property type="protein sequence ID" value="EPQ64335.1"/>
    <property type="molecule type" value="Genomic_DNA"/>
</dbReference>
<keyword evidence="2 6" id="KW-0812">Transmembrane</keyword>
<evidence type="ECO:0000256" key="3">
    <source>
        <dbReference type="ARBA" id="ARBA00022989"/>
    </source>
</evidence>
<dbReference type="GO" id="GO:0042908">
    <property type="term" value="P:xenobiotic transport"/>
    <property type="evidence" value="ECO:0007669"/>
    <property type="project" value="UniProtKB-ARBA"/>
</dbReference>
<reference evidence="10" key="1">
    <citation type="journal article" date="2013" name="Nat. Genet.">
        <title>The wheat powdery mildew genome shows the unique evolution of an obligate biotroph.</title>
        <authorList>
            <person name="Wicker T."/>
            <person name="Oberhaensli S."/>
            <person name="Parlange F."/>
            <person name="Buchmann J.P."/>
            <person name="Shatalina M."/>
            <person name="Roffler S."/>
            <person name="Ben-David R."/>
            <person name="Dolezel J."/>
            <person name="Simkova H."/>
            <person name="Schulze-Lefert P."/>
            <person name="Spanu P.D."/>
            <person name="Bruggmann R."/>
            <person name="Amselem J."/>
            <person name="Quesneville H."/>
            <person name="Ver Loren van Themaat E."/>
            <person name="Paape T."/>
            <person name="Shimizu K.K."/>
            <person name="Keller B."/>
        </authorList>
    </citation>
    <scope>NUCLEOTIDE SEQUENCE [LARGE SCALE GENOMIC DNA]</scope>
    <source>
        <strain evidence="10">96224</strain>
    </source>
</reference>
<dbReference type="Proteomes" id="UP000053110">
    <property type="component" value="Unassembled WGS sequence"/>
</dbReference>
<evidence type="ECO:0000256" key="4">
    <source>
        <dbReference type="ARBA" id="ARBA00023136"/>
    </source>
</evidence>
<sequence length="563" mass="62438">MQPSSDLEKTGFPTCNTQEPKSRCSTADPEKDDQKISSYNIRTSFSSSSLNNTALSPERILPFDIETERDVGFSSLSCSKTAVSLAADVSRHPSFEVKFDANGEKPQHWPLWYRILIIAAVSFASFIVVIHGTAYTRSMPGMIEEFELKDLSYATLGMSSYLLGISAGSLVMAPLSEVYGRKVVYIGSLFLYSVFIVPCALATTYPQIIVMRFLGAFVGSVTISNTPGTISDIFDEKYRALAISSWSLAPLNGPVVGPLIGGFVAQYLGWRWIYWLLFIMSVISWFLLIFVKETYVPVLLQRKAARIRKETGDDRWWCQYDEKLSMIQVLKASIPRPIILAFTEPILWLWNAYMSITYAILYLSFIAYPLIFVDLRGWSQSLAGLAFLGTGVGNLVAILGEPLFRRIINSHRKDPETGQVPLEASISILCIASILCPLGQIWFSCTALPISIHWIWPILAGIPFGAGNCLAMIYSTNYISNSYGIYAASAIAGNIVMRNVLGGLLPLSAAAMYAKLGPQWAGTLLGILEVILIPVPFVFYKWGRKIREKSSVISRMQLDMQGK</sequence>
<dbReference type="PROSITE" id="PS00216">
    <property type="entry name" value="SUGAR_TRANSPORT_1"/>
    <property type="match status" value="1"/>
</dbReference>
<reference evidence="8" key="2">
    <citation type="submission" date="2013-01" db="EMBL/GenBank/DDBJ databases">
        <title>The wheat powdery mildew genome reveals unique evolution of an obligate biotroph.</title>
        <authorList>
            <person name="Oberhaensli S."/>
            <person name="Wicker T."/>
            <person name="Keller B."/>
        </authorList>
    </citation>
    <scope>NUCLEOTIDE SEQUENCE</scope>
    <source>
        <strain evidence="8">96224</strain>
    </source>
</reference>
<name>A0A061HLS9_BLUGR</name>
<evidence type="ECO:0000256" key="5">
    <source>
        <dbReference type="SAM" id="MobiDB-lite"/>
    </source>
</evidence>
<evidence type="ECO:0000313" key="8">
    <source>
        <dbReference type="EMBL" id="EPQ64335.1"/>
    </source>
</evidence>
<evidence type="ECO:0000256" key="6">
    <source>
        <dbReference type="SAM" id="Phobius"/>
    </source>
</evidence>
<evidence type="ECO:0000313" key="9">
    <source>
        <dbReference type="EMBL" id="SUZ10786.1"/>
    </source>
</evidence>
<dbReference type="CDD" id="cd17323">
    <property type="entry name" value="MFS_Tpo1_MDR_like"/>
    <property type="match status" value="1"/>
</dbReference>
<feature type="domain" description="Major facilitator superfamily (MFS) profile" evidence="7">
    <location>
        <begin position="117"/>
        <end position="544"/>
    </location>
</feature>